<protein>
    <recommendedName>
        <fullName evidence="11">G-protein coupled receptors family 1 profile domain-containing protein</fullName>
    </recommendedName>
</protein>
<reference evidence="12" key="1">
    <citation type="submission" date="2025-08" db="UniProtKB">
        <authorList>
            <consortium name="Ensembl"/>
        </authorList>
    </citation>
    <scope>IDENTIFICATION</scope>
</reference>
<evidence type="ECO:0000256" key="4">
    <source>
        <dbReference type="ARBA" id="ARBA00022725"/>
    </source>
</evidence>
<dbReference type="PROSITE" id="PS50262">
    <property type="entry name" value="G_PROTEIN_RECEP_F1_2"/>
    <property type="match status" value="1"/>
</dbReference>
<feature type="transmembrane region" description="Helical" evidence="10">
    <location>
        <begin position="176"/>
        <end position="198"/>
    </location>
</feature>
<dbReference type="OMA" id="WTIQSAK"/>
<dbReference type="GO" id="GO:0004930">
    <property type="term" value="F:G protein-coupled receptor activity"/>
    <property type="evidence" value="ECO:0007669"/>
    <property type="project" value="UniProtKB-KW"/>
</dbReference>
<dbReference type="InterPro" id="IPR050516">
    <property type="entry name" value="Olfactory_GPCR"/>
</dbReference>
<keyword evidence="4" id="KW-0716">Sensory transduction</keyword>
<feature type="transmembrane region" description="Helical" evidence="10">
    <location>
        <begin position="12"/>
        <end position="41"/>
    </location>
</feature>
<keyword evidence="4" id="KW-0552">Olfaction</keyword>
<reference evidence="12" key="2">
    <citation type="submission" date="2025-09" db="UniProtKB">
        <authorList>
            <consortium name="Ensembl"/>
        </authorList>
    </citation>
    <scope>IDENTIFICATION</scope>
</reference>
<keyword evidence="3 10" id="KW-0812">Transmembrane</keyword>
<evidence type="ECO:0000256" key="5">
    <source>
        <dbReference type="ARBA" id="ARBA00022989"/>
    </source>
</evidence>
<dbReference type="GeneTree" id="ENSGT00940000161454"/>
<evidence type="ECO:0000256" key="7">
    <source>
        <dbReference type="ARBA" id="ARBA00023136"/>
    </source>
</evidence>
<keyword evidence="7 10" id="KW-0472">Membrane</keyword>
<organism evidence="12 13">
    <name type="scientific">Chelonoidis abingdonii</name>
    <name type="common">Abingdon island giant tortoise</name>
    <name type="synonym">Testudo abingdonii</name>
    <dbReference type="NCBI Taxonomy" id="106734"/>
    <lineage>
        <taxon>Eukaryota</taxon>
        <taxon>Metazoa</taxon>
        <taxon>Chordata</taxon>
        <taxon>Craniata</taxon>
        <taxon>Vertebrata</taxon>
        <taxon>Euteleostomi</taxon>
        <taxon>Archelosauria</taxon>
        <taxon>Testudinata</taxon>
        <taxon>Testudines</taxon>
        <taxon>Cryptodira</taxon>
        <taxon>Durocryptodira</taxon>
        <taxon>Testudinoidea</taxon>
        <taxon>Testudinidae</taxon>
        <taxon>Chelonoidis</taxon>
    </lineage>
</organism>
<name>A0A8C0GQX3_CHEAB</name>
<keyword evidence="13" id="KW-1185">Reference proteome</keyword>
<feature type="domain" description="G-protein coupled receptors family 1 profile" evidence="11">
    <location>
        <begin position="41"/>
        <end position="132"/>
    </location>
</feature>
<keyword evidence="9" id="KW-0807">Transducer</keyword>
<feature type="transmembrane region" description="Helical" evidence="10">
    <location>
        <begin position="219"/>
        <end position="237"/>
    </location>
</feature>
<evidence type="ECO:0000313" key="13">
    <source>
        <dbReference type="Proteomes" id="UP000694404"/>
    </source>
</evidence>
<evidence type="ECO:0000259" key="11">
    <source>
        <dbReference type="PROSITE" id="PS50262"/>
    </source>
</evidence>
<dbReference type="InterPro" id="IPR000725">
    <property type="entry name" value="Olfact_rcpt"/>
</dbReference>
<feature type="transmembrane region" description="Helical" evidence="10">
    <location>
        <begin position="103"/>
        <end position="123"/>
    </location>
</feature>
<dbReference type="InterPro" id="IPR017452">
    <property type="entry name" value="GPCR_Rhodpsn_7TM"/>
</dbReference>
<dbReference type="PANTHER" id="PTHR26452">
    <property type="entry name" value="OLFACTORY RECEPTOR"/>
    <property type="match status" value="1"/>
</dbReference>
<dbReference type="Gene3D" id="1.20.1070.10">
    <property type="entry name" value="Rhodopsin 7-helix transmembrane proteins"/>
    <property type="match status" value="1"/>
</dbReference>
<evidence type="ECO:0000313" key="12">
    <source>
        <dbReference type="Ensembl" id="ENSCABP00000012913.1"/>
    </source>
</evidence>
<dbReference type="CDD" id="cd13954">
    <property type="entry name" value="7tmA_OR"/>
    <property type="match status" value="1"/>
</dbReference>
<keyword evidence="8" id="KW-0675">Receptor</keyword>
<evidence type="ECO:0000256" key="3">
    <source>
        <dbReference type="ARBA" id="ARBA00022692"/>
    </source>
</evidence>
<proteinExistence type="predicted"/>
<dbReference type="AlphaFoldDB" id="A0A8C0GQX3"/>
<evidence type="ECO:0000256" key="1">
    <source>
        <dbReference type="ARBA" id="ARBA00004651"/>
    </source>
</evidence>
<feature type="transmembrane region" description="Helical" evidence="10">
    <location>
        <begin position="249"/>
        <end position="268"/>
    </location>
</feature>
<dbReference type="SUPFAM" id="SSF81321">
    <property type="entry name" value="Family A G protein-coupled receptor-like"/>
    <property type="match status" value="1"/>
</dbReference>
<evidence type="ECO:0000256" key="10">
    <source>
        <dbReference type="SAM" id="Phobius"/>
    </source>
</evidence>
<keyword evidence="5 10" id="KW-1133">Transmembrane helix</keyword>
<accession>A0A8C0GQX3</accession>
<evidence type="ECO:0000256" key="6">
    <source>
        <dbReference type="ARBA" id="ARBA00023040"/>
    </source>
</evidence>
<dbReference type="Proteomes" id="UP000694404">
    <property type="component" value="Unplaced"/>
</dbReference>
<dbReference type="GO" id="GO:0004984">
    <property type="term" value="F:olfactory receptor activity"/>
    <property type="evidence" value="ECO:0007669"/>
    <property type="project" value="InterPro"/>
</dbReference>
<dbReference type="GO" id="GO:0005886">
    <property type="term" value="C:plasma membrane"/>
    <property type="evidence" value="ECO:0007669"/>
    <property type="project" value="UniProtKB-SubCell"/>
</dbReference>
<evidence type="ECO:0000256" key="2">
    <source>
        <dbReference type="ARBA" id="ARBA00022475"/>
    </source>
</evidence>
<keyword evidence="6" id="KW-0297">G-protein coupled receptor</keyword>
<evidence type="ECO:0000256" key="8">
    <source>
        <dbReference type="ARBA" id="ARBA00023170"/>
    </source>
</evidence>
<evidence type="ECO:0000256" key="9">
    <source>
        <dbReference type="ARBA" id="ARBA00023224"/>
    </source>
</evidence>
<dbReference type="Ensembl" id="ENSCABT00000014156.1">
    <property type="protein sequence ID" value="ENSCABP00000012913.1"/>
    <property type="gene ID" value="ENSCABG00000009662.1"/>
</dbReference>
<keyword evidence="2" id="KW-1003">Cell membrane</keyword>
<sequence length="295" mass="32762">IEMANGTIVAKFVLIGLSNCPAICFSLFGAFLLMCLITLTGNGLKILAIGTKAKLHNPLDFFLHNFSLLDICCPTATMPKMLENLLSESNIISFISCMSQVNFLVAVAGREVFLLAVMAYSWYVAVCNPLRFLSSLLHTVPTVPLPFCHSNKVNQYYCDIPPLLASSCTSTYRREMAALVVGGIFHVGIFLVTQLSYIQTLWTIQSAKGKHKAFSTCTSHLMVVHQFYNTTVFSYFLCSSSFLLDQDRLVAMLYGMFTSMLTSITYSVQNMEVKEVLRSMRCCSTTQQHPLALPS</sequence>
<dbReference type="Pfam" id="PF13853">
    <property type="entry name" value="7tm_4"/>
    <property type="match status" value="2"/>
</dbReference>
<comment type="subcellular location">
    <subcellularLocation>
        <location evidence="1">Cell membrane</location>
        <topology evidence="1">Multi-pass membrane protein</topology>
    </subcellularLocation>
</comment>